<name>A0ABM5WT25_9BACL</name>
<reference evidence="2" key="1">
    <citation type="submission" date="2016-01" db="EMBL/GenBank/DDBJ databases">
        <title>Complete genome of Planococcus kocurri type strain.</title>
        <authorList>
            <person name="See-Too W.S."/>
        </authorList>
    </citation>
    <scope>NUCLEOTIDE SEQUENCE [LARGE SCALE GENOMIC DNA]</scope>
    <source>
        <strain evidence="2">ATCC 43650</strain>
    </source>
</reference>
<keyword evidence="1" id="KW-0812">Transmembrane</keyword>
<dbReference type="Pfam" id="PF17428">
    <property type="entry name" value="DUF5412"/>
    <property type="match status" value="1"/>
</dbReference>
<keyword evidence="3" id="KW-1185">Reference proteome</keyword>
<dbReference type="InterPro" id="IPR035406">
    <property type="entry name" value="DUF5412"/>
</dbReference>
<organism evidence="2 3">
    <name type="scientific">Planococcus kocurii</name>
    <dbReference type="NCBI Taxonomy" id="1374"/>
    <lineage>
        <taxon>Bacteria</taxon>
        <taxon>Bacillati</taxon>
        <taxon>Bacillota</taxon>
        <taxon>Bacilli</taxon>
        <taxon>Bacillales</taxon>
        <taxon>Caryophanaceae</taxon>
        <taxon>Planococcus</taxon>
    </lineage>
</organism>
<protein>
    <submittedName>
        <fullName evidence="2">Uncharacterized protein</fullName>
    </submittedName>
</protein>
<evidence type="ECO:0000256" key="1">
    <source>
        <dbReference type="SAM" id="Phobius"/>
    </source>
</evidence>
<dbReference type="Proteomes" id="UP000065533">
    <property type="component" value="Chromosome"/>
</dbReference>
<gene>
    <name evidence="2" type="ORF">AUO94_01445</name>
</gene>
<dbReference type="EMBL" id="CP013661">
    <property type="protein sequence ID" value="ALS77389.1"/>
    <property type="molecule type" value="Genomic_DNA"/>
</dbReference>
<feature type="transmembrane region" description="Helical" evidence="1">
    <location>
        <begin position="47"/>
        <end position="66"/>
    </location>
</feature>
<keyword evidence="1" id="KW-1133">Transmembrane helix</keyword>
<proteinExistence type="predicted"/>
<keyword evidence="1" id="KW-0472">Membrane</keyword>
<feature type="transmembrane region" description="Helical" evidence="1">
    <location>
        <begin position="6"/>
        <end position="27"/>
    </location>
</feature>
<accession>A0ABM5WT25</accession>
<sequence length="157" mass="18418">MNNDLFHFLTIAVLMVLVLTVILLIILISRLGINLFKRDKIFPRRNLVVVVTGAIVVSFYALNWQFNSSFLPEGYLNERLTSPNGEYEVRIYHYSGLIDYKNVRVSIFDKDREKSETIYYNFVDGPLNVEWVDEETLAINNMVLTIHEDSYDFRKEN</sequence>
<evidence type="ECO:0000313" key="2">
    <source>
        <dbReference type="EMBL" id="ALS77389.1"/>
    </source>
</evidence>
<evidence type="ECO:0000313" key="3">
    <source>
        <dbReference type="Proteomes" id="UP000065533"/>
    </source>
</evidence>